<keyword evidence="9" id="KW-1185">Reference proteome</keyword>
<keyword evidence="5 6" id="KW-0472">Membrane</keyword>
<dbReference type="AlphaFoldDB" id="A0A7X2P9W5"/>
<evidence type="ECO:0000313" key="8">
    <source>
        <dbReference type="EMBL" id="MST82934.1"/>
    </source>
</evidence>
<sequence length="864" mass="94516">MVRQGKTAGKLARRSILAQKKRYFAILLIVLLSVGFLSGLKVTKGQMWDAAGRYLAAANMYDYRIYSTLGFSQEDINKLGEVSGIYDAEGEKTADVILDFAGTVKDYQVLSLPEKINIPSLYAGRLPEKDTECLADHRAFSEGDIGKNITVSTDNDADTRDLLANEEYTIVGLVNSPLFLSSDRGSASDGTGERGGYLYLPADNFTSDYYTGADLVLNPDSTGKAPAEIFGEKYEDLIEKYQGNVEQEAKTLSQSRYEDILSEIKEAAAAAASQASGTGSATSEGASTAASSAYAEEMAAAGDEENVVEEPKVYVLTRSKNAGYVSFESDTSIIHSIANIFPLFFIMIALLVCVTTMLRMVEEERGQIGTLKALGYSETAITGKYLRYALSAAILGWTGGFFFGTYFLPRGFWAAYSTLYDFIGLRYIFDGKLAIVTLLVTVLSIGLGTLAACARVMRETPASLIRPRSARPGKRILLEYCAPIWRKLSFLRKATLRNMLRYKIRMLMMLAGIGCSGALVVTAFGVRDSMAHIGSQQYDGVQTYQLECTIDTDQIPLADIVKAVREEEDVTKVLPSFSKIVDVSSKEAAMNSVSLYAFENDADLSGFWNLSDVSGGAKLSLPEGGAALVSKRLSEKLGLSEGTKFTISEDSLTLQAGHTFVNYIGNFILTSQKTAEDLFGEANPNTLLVCTKNLSAEQEQSLAEKLGKLSCVTGITRLSESRVKVDRSVACLNYIIWLIIAFAGALSFIVIFNLTNINLEERSREIATVEVLGFTPGEVRFYVLRENLVLSFFAGLLGIPLGILCTHAVMNRILLDTMTYHIEVRPLSCVLSLLITVLFAVIVNFLMRRQIRRINMAESLKAVE</sequence>
<dbReference type="EMBL" id="VUMV01000010">
    <property type="protein sequence ID" value="MST82934.1"/>
    <property type="molecule type" value="Genomic_DNA"/>
</dbReference>
<proteinExistence type="predicted"/>
<reference evidence="8 9" key="1">
    <citation type="submission" date="2019-08" db="EMBL/GenBank/DDBJ databases">
        <title>In-depth cultivation of the pig gut microbiome towards novel bacterial diversity and tailored functional studies.</title>
        <authorList>
            <person name="Wylensek D."/>
            <person name="Hitch T.C.A."/>
            <person name="Clavel T."/>
        </authorList>
    </citation>
    <scope>NUCLEOTIDE SEQUENCE [LARGE SCALE GENOMIC DNA]</scope>
    <source>
        <strain evidence="8 9">Oil+RF-744-WCA-WT-13</strain>
    </source>
</reference>
<evidence type="ECO:0000256" key="6">
    <source>
        <dbReference type="SAM" id="Phobius"/>
    </source>
</evidence>
<keyword evidence="2" id="KW-1003">Cell membrane</keyword>
<feature type="transmembrane region" description="Helical" evidence="6">
    <location>
        <begin position="506"/>
        <end position="526"/>
    </location>
</feature>
<evidence type="ECO:0000313" key="9">
    <source>
        <dbReference type="Proteomes" id="UP000466864"/>
    </source>
</evidence>
<protein>
    <submittedName>
        <fullName evidence="8">ABC transporter permease</fullName>
    </submittedName>
</protein>
<dbReference type="PANTHER" id="PTHR30287">
    <property type="entry name" value="MEMBRANE COMPONENT OF PREDICTED ABC SUPERFAMILY METABOLITE UPTAKE TRANSPORTER"/>
    <property type="match status" value="1"/>
</dbReference>
<feature type="transmembrane region" description="Helical" evidence="6">
    <location>
        <begin position="830"/>
        <end position="847"/>
    </location>
</feature>
<dbReference type="GO" id="GO:0005886">
    <property type="term" value="C:plasma membrane"/>
    <property type="evidence" value="ECO:0007669"/>
    <property type="project" value="UniProtKB-SubCell"/>
</dbReference>
<organism evidence="8 9">
    <name type="scientific">Bilifractor porci</name>
    <dbReference type="NCBI Taxonomy" id="2606636"/>
    <lineage>
        <taxon>Bacteria</taxon>
        <taxon>Bacillati</taxon>
        <taxon>Bacillota</taxon>
        <taxon>Clostridia</taxon>
        <taxon>Lachnospirales</taxon>
        <taxon>Lachnospiraceae</taxon>
        <taxon>Bilifractor</taxon>
    </lineage>
</organism>
<dbReference type="InterPro" id="IPR038766">
    <property type="entry name" value="Membrane_comp_ABC_pdt"/>
</dbReference>
<dbReference type="InterPro" id="IPR003838">
    <property type="entry name" value="ABC3_permease_C"/>
</dbReference>
<feature type="transmembrane region" description="Helical" evidence="6">
    <location>
        <begin position="340"/>
        <end position="358"/>
    </location>
</feature>
<evidence type="ECO:0000256" key="1">
    <source>
        <dbReference type="ARBA" id="ARBA00004651"/>
    </source>
</evidence>
<feature type="transmembrane region" description="Helical" evidence="6">
    <location>
        <begin position="788"/>
        <end position="810"/>
    </location>
</feature>
<evidence type="ECO:0000256" key="3">
    <source>
        <dbReference type="ARBA" id="ARBA00022692"/>
    </source>
</evidence>
<feature type="transmembrane region" description="Helical" evidence="6">
    <location>
        <begin position="388"/>
        <end position="413"/>
    </location>
</feature>
<dbReference type="Proteomes" id="UP000466864">
    <property type="component" value="Unassembled WGS sequence"/>
</dbReference>
<comment type="caution">
    <text evidence="8">The sequence shown here is derived from an EMBL/GenBank/DDBJ whole genome shotgun (WGS) entry which is preliminary data.</text>
</comment>
<accession>A0A7X2P9W5</accession>
<evidence type="ECO:0000256" key="2">
    <source>
        <dbReference type="ARBA" id="ARBA00022475"/>
    </source>
</evidence>
<gene>
    <name evidence="8" type="ORF">FYJ60_11540</name>
</gene>
<evidence type="ECO:0000256" key="5">
    <source>
        <dbReference type="ARBA" id="ARBA00023136"/>
    </source>
</evidence>
<name>A0A7X2P9W5_9FIRM</name>
<feature type="domain" description="ABC3 transporter permease C-terminal" evidence="7">
    <location>
        <begin position="738"/>
        <end position="855"/>
    </location>
</feature>
<feature type="transmembrane region" description="Helical" evidence="6">
    <location>
        <begin position="734"/>
        <end position="754"/>
    </location>
</feature>
<dbReference type="Pfam" id="PF02687">
    <property type="entry name" value="FtsX"/>
    <property type="match status" value="2"/>
</dbReference>
<feature type="transmembrane region" description="Helical" evidence="6">
    <location>
        <begin position="23"/>
        <end position="40"/>
    </location>
</feature>
<feature type="domain" description="ABC3 transporter permease C-terminal" evidence="7">
    <location>
        <begin position="339"/>
        <end position="461"/>
    </location>
</feature>
<evidence type="ECO:0000259" key="7">
    <source>
        <dbReference type="Pfam" id="PF02687"/>
    </source>
</evidence>
<dbReference type="RefSeq" id="WP_154458833.1">
    <property type="nucleotide sequence ID" value="NZ_VUMV01000010.1"/>
</dbReference>
<keyword evidence="4 6" id="KW-1133">Transmembrane helix</keyword>
<comment type="subcellular location">
    <subcellularLocation>
        <location evidence="1">Cell membrane</location>
        <topology evidence="1">Multi-pass membrane protein</topology>
    </subcellularLocation>
</comment>
<feature type="transmembrane region" description="Helical" evidence="6">
    <location>
        <begin position="433"/>
        <end position="457"/>
    </location>
</feature>
<dbReference type="PANTHER" id="PTHR30287:SF1">
    <property type="entry name" value="INNER MEMBRANE PROTEIN"/>
    <property type="match status" value="1"/>
</dbReference>
<evidence type="ECO:0000256" key="4">
    <source>
        <dbReference type="ARBA" id="ARBA00022989"/>
    </source>
</evidence>
<keyword evidence="3 6" id="KW-0812">Transmembrane</keyword>